<evidence type="ECO:0000313" key="2">
    <source>
        <dbReference type="Proteomes" id="UP001195483"/>
    </source>
</evidence>
<comment type="caution">
    <text evidence="1">The sequence shown here is derived from an EMBL/GenBank/DDBJ whole genome shotgun (WGS) entry which is preliminary data.</text>
</comment>
<organism evidence="1 2">
    <name type="scientific">Potamilus streckersoni</name>
    <dbReference type="NCBI Taxonomy" id="2493646"/>
    <lineage>
        <taxon>Eukaryota</taxon>
        <taxon>Metazoa</taxon>
        <taxon>Spiralia</taxon>
        <taxon>Lophotrochozoa</taxon>
        <taxon>Mollusca</taxon>
        <taxon>Bivalvia</taxon>
        <taxon>Autobranchia</taxon>
        <taxon>Heteroconchia</taxon>
        <taxon>Palaeoheterodonta</taxon>
        <taxon>Unionida</taxon>
        <taxon>Unionoidea</taxon>
        <taxon>Unionidae</taxon>
        <taxon>Ambleminae</taxon>
        <taxon>Lampsilini</taxon>
        <taxon>Potamilus</taxon>
    </lineage>
</organism>
<accession>A0AAE0WAK0</accession>
<reference evidence="1" key="2">
    <citation type="journal article" date="2021" name="Genome Biol. Evol.">
        <title>Developing a high-quality reference genome for a parasitic bivalve with doubly uniparental inheritance (Bivalvia: Unionida).</title>
        <authorList>
            <person name="Smith C.H."/>
        </authorList>
    </citation>
    <scope>NUCLEOTIDE SEQUENCE</scope>
    <source>
        <strain evidence="1">CHS0354</strain>
        <tissue evidence="1">Mantle</tissue>
    </source>
</reference>
<evidence type="ECO:0000313" key="1">
    <source>
        <dbReference type="EMBL" id="KAK3608188.1"/>
    </source>
</evidence>
<keyword evidence="2" id="KW-1185">Reference proteome</keyword>
<proteinExistence type="predicted"/>
<reference evidence="1" key="3">
    <citation type="submission" date="2023-05" db="EMBL/GenBank/DDBJ databases">
        <authorList>
            <person name="Smith C.H."/>
        </authorList>
    </citation>
    <scope>NUCLEOTIDE SEQUENCE</scope>
    <source>
        <strain evidence="1">CHS0354</strain>
        <tissue evidence="1">Mantle</tissue>
    </source>
</reference>
<gene>
    <name evidence="1" type="ORF">CHS0354_039202</name>
</gene>
<dbReference type="EMBL" id="JAEAOA010002295">
    <property type="protein sequence ID" value="KAK3608188.1"/>
    <property type="molecule type" value="Genomic_DNA"/>
</dbReference>
<reference evidence="1" key="1">
    <citation type="journal article" date="2021" name="Genome Biol. Evol.">
        <title>A High-Quality Reference Genome for a Parasitic Bivalve with Doubly Uniparental Inheritance (Bivalvia: Unionida).</title>
        <authorList>
            <person name="Smith C.H."/>
        </authorList>
    </citation>
    <scope>NUCLEOTIDE SEQUENCE</scope>
    <source>
        <strain evidence="1">CHS0354</strain>
    </source>
</reference>
<dbReference type="Proteomes" id="UP001195483">
    <property type="component" value="Unassembled WGS sequence"/>
</dbReference>
<sequence>MWQRYPRVRLPWTRSLIYPLKYDLTCGSIGSGVMEWQERSINTETLVNSLNLLYQVNTMMTESTQDSNSRPLSSLCQQS</sequence>
<name>A0AAE0WAK0_9BIVA</name>
<dbReference type="AlphaFoldDB" id="A0AAE0WAK0"/>
<protein>
    <submittedName>
        <fullName evidence="1">Uncharacterized protein</fullName>
    </submittedName>
</protein>